<keyword evidence="3 12" id="KW-0436">Ligase</keyword>
<evidence type="ECO:0000256" key="6">
    <source>
        <dbReference type="ARBA" id="ARBA00022840"/>
    </source>
</evidence>
<dbReference type="Pfam" id="PF17759">
    <property type="entry name" value="tRNA_synthFbeta"/>
    <property type="match status" value="1"/>
</dbReference>
<feature type="domain" description="B5" evidence="11">
    <location>
        <begin position="237"/>
        <end position="322"/>
    </location>
</feature>
<protein>
    <recommendedName>
        <fullName evidence="2">phenylalanine--tRNA ligase</fullName>
        <ecNumber evidence="2">6.1.1.20</ecNumber>
    </recommendedName>
</protein>
<keyword evidence="9" id="KW-0030">Aminoacyl-tRNA synthetase</keyword>
<dbReference type="Pfam" id="PF03484">
    <property type="entry name" value="B5"/>
    <property type="match status" value="1"/>
</dbReference>
<evidence type="ECO:0000256" key="9">
    <source>
        <dbReference type="ARBA" id="ARBA00023146"/>
    </source>
</evidence>
<keyword evidence="7" id="KW-0460">Magnesium</keyword>
<keyword evidence="12" id="KW-0934">Plastid</keyword>
<keyword evidence="6" id="KW-0067">ATP-binding</keyword>
<name>A0A1Z1MF51_9FLOR</name>
<dbReference type="InterPro" id="IPR005147">
    <property type="entry name" value="tRNA_synthase_B5-dom"/>
</dbReference>
<evidence type="ECO:0000256" key="4">
    <source>
        <dbReference type="ARBA" id="ARBA00022723"/>
    </source>
</evidence>
<dbReference type="Gene3D" id="3.30.70.380">
    <property type="entry name" value="Ferrodoxin-fold anticodon-binding domain"/>
    <property type="match status" value="1"/>
</dbReference>
<dbReference type="InterPro" id="IPR041616">
    <property type="entry name" value="PheRS_beta_core"/>
</dbReference>
<dbReference type="EC" id="6.1.1.20" evidence="2"/>
<dbReference type="SMART" id="SM00874">
    <property type="entry name" value="B5"/>
    <property type="match status" value="1"/>
</dbReference>
<dbReference type="SUPFAM" id="SSF55681">
    <property type="entry name" value="Class II aaRS and biotin synthetases"/>
    <property type="match status" value="1"/>
</dbReference>
<evidence type="ECO:0000256" key="2">
    <source>
        <dbReference type="ARBA" id="ARBA00012814"/>
    </source>
</evidence>
<dbReference type="SUPFAM" id="SSF46955">
    <property type="entry name" value="Putative DNA-binding domain"/>
    <property type="match status" value="2"/>
</dbReference>
<evidence type="ECO:0000256" key="8">
    <source>
        <dbReference type="ARBA" id="ARBA00022917"/>
    </source>
</evidence>
<dbReference type="InterPro" id="IPR005121">
    <property type="entry name" value="Fdx_antiC-bd"/>
</dbReference>
<keyword evidence="12" id="KW-0150">Chloroplast</keyword>
<comment type="cofactor">
    <cofactor evidence="1">
        <name>Mg(2+)</name>
        <dbReference type="ChEBI" id="CHEBI:18420"/>
    </cofactor>
</comment>
<evidence type="ECO:0000256" key="1">
    <source>
        <dbReference type="ARBA" id="ARBA00001946"/>
    </source>
</evidence>
<sequence>MKFSWQLTNSFLKIPERCFKKTLKQLILSGIEIDNIDNITNDKVLDLSITANRKEINSALSLAREISIITNQKIKIKNVPFYNRKQNTGIKNFTYIRIHTIDKSRENKTPEWILKNLKIHDICKRNGLENVQKYISVKWGATFKIIRLDNVKKLVKEDNLDYESNLIQIIKKEHCAINNNNNIDLIIFTTKKVLENYDSYDTSEFYENYYIDSINIIKDSIKCTIGRYYEAYSEFIPENNKIVLERKILNNWLGSNHKTKNKFLRIQQIEDILKKLKFSPKYIKNKKFFTVNIPTYRKHDVKNKIDIIEEVGKIHEFKNFHNKYKYVNKQGKKSRRLVKVNKIRQILRALGLNEVINCSLTNNLLENKQKIRIHNPINEEQTNLRNSIITNLINNYIHHIKYGNENLLIFEIGKTFQKDSEKNKYKEQRCLGGLINAPEYNRNNWVEKPTSINIFQVKGMVELLLEKINAKINFEEIVYDKIENSKSYVIKKNSTICIRDEKTKEIIGMIGEVNNQLISLNQNKNGKVYVFEIELDKLIHAKNMEKHLNYNKKSYSDYPSVVRDISISLNNYECVERLRKKIKAIDEKLIESVKIFNEYKKISTQTNQVNRVVGIRITYRSFNKTLNTKDIKNIDKNLNKTLGNIT</sequence>
<dbReference type="GO" id="GO:0005524">
    <property type="term" value="F:ATP binding"/>
    <property type="evidence" value="ECO:0007669"/>
    <property type="project" value="UniProtKB-KW"/>
</dbReference>
<dbReference type="SUPFAM" id="SSF54991">
    <property type="entry name" value="Anticodon-binding domain of PheRS"/>
    <property type="match status" value="1"/>
</dbReference>
<dbReference type="PROSITE" id="PS51447">
    <property type="entry name" value="FDX_ACB"/>
    <property type="match status" value="1"/>
</dbReference>
<evidence type="ECO:0000259" key="11">
    <source>
        <dbReference type="PROSITE" id="PS51483"/>
    </source>
</evidence>
<feature type="domain" description="FDX-ACB" evidence="10">
    <location>
        <begin position="556"/>
        <end position="646"/>
    </location>
</feature>
<dbReference type="GO" id="GO:0000287">
    <property type="term" value="F:magnesium ion binding"/>
    <property type="evidence" value="ECO:0007669"/>
    <property type="project" value="InterPro"/>
</dbReference>
<dbReference type="SMART" id="SM00896">
    <property type="entry name" value="FDX-ACB"/>
    <property type="match status" value="1"/>
</dbReference>
<dbReference type="RefSeq" id="YP_009395475.1">
    <property type="nucleotide sequence ID" value="NC_035277.1"/>
</dbReference>
<dbReference type="Gene3D" id="3.30.56.10">
    <property type="match status" value="2"/>
</dbReference>
<dbReference type="AlphaFoldDB" id="A0A1Z1MF51"/>
<reference evidence="12" key="1">
    <citation type="journal article" date="2017" name="J. Phycol.">
        <title>Analysis of chloroplast genomes and a supermatrix inform reclassification of the Rhodomelaceae (Rhodophyta).</title>
        <authorList>
            <person name="Diaz-Tapia P."/>
            <person name="Maggs C.A."/>
            <person name="West J.A."/>
            <person name="Verbruggen H."/>
        </authorList>
    </citation>
    <scope>NUCLEOTIDE SEQUENCE</scope>
    <source>
        <strain evidence="12">PD763</strain>
    </source>
</reference>
<dbReference type="InterPro" id="IPR036690">
    <property type="entry name" value="Fdx_antiC-bd_sf"/>
</dbReference>
<evidence type="ECO:0000256" key="7">
    <source>
        <dbReference type="ARBA" id="ARBA00022842"/>
    </source>
</evidence>
<gene>
    <name evidence="12" type="primary">syfB</name>
</gene>
<dbReference type="GeneID" id="33357505"/>
<keyword evidence="4" id="KW-0479">Metal-binding</keyword>
<dbReference type="GO" id="GO:0006432">
    <property type="term" value="P:phenylalanyl-tRNA aminoacylation"/>
    <property type="evidence" value="ECO:0007669"/>
    <property type="project" value="InterPro"/>
</dbReference>
<evidence type="ECO:0000259" key="10">
    <source>
        <dbReference type="PROSITE" id="PS51447"/>
    </source>
</evidence>
<accession>A0A1Z1MF51</accession>
<geneLocation type="chloroplast" evidence="12"/>
<dbReference type="GO" id="GO:0003723">
    <property type="term" value="F:RNA binding"/>
    <property type="evidence" value="ECO:0007669"/>
    <property type="project" value="InterPro"/>
</dbReference>
<dbReference type="GO" id="GO:0004826">
    <property type="term" value="F:phenylalanine-tRNA ligase activity"/>
    <property type="evidence" value="ECO:0007669"/>
    <property type="project" value="UniProtKB-EC"/>
</dbReference>
<dbReference type="Pfam" id="PF03147">
    <property type="entry name" value="FDX-ACB"/>
    <property type="match status" value="1"/>
</dbReference>
<dbReference type="Gene3D" id="3.30.930.10">
    <property type="entry name" value="Bira Bifunctional Protein, Domain 2"/>
    <property type="match status" value="1"/>
</dbReference>
<dbReference type="InterPro" id="IPR009061">
    <property type="entry name" value="DNA-bd_dom_put_sf"/>
</dbReference>
<evidence type="ECO:0000256" key="3">
    <source>
        <dbReference type="ARBA" id="ARBA00022598"/>
    </source>
</evidence>
<evidence type="ECO:0000256" key="5">
    <source>
        <dbReference type="ARBA" id="ARBA00022741"/>
    </source>
</evidence>
<organism evidence="12">
    <name type="scientific">Polysiphonia infestans</name>
    <dbReference type="NCBI Taxonomy" id="2006978"/>
    <lineage>
        <taxon>Eukaryota</taxon>
        <taxon>Rhodophyta</taxon>
        <taxon>Florideophyceae</taxon>
        <taxon>Rhodymeniophycidae</taxon>
        <taxon>Ceramiales</taxon>
        <taxon>Rhodomelaceae</taxon>
        <taxon>Polysiphonioideae</taxon>
        <taxon>Polysiphonia</taxon>
    </lineage>
</organism>
<dbReference type="PROSITE" id="PS51483">
    <property type="entry name" value="B5"/>
    <property type="match status" value="1"/>
</dbReference>
<dbReference type="EMBL" id="MF101432">
    <property type="protein sequence ID" value="ARW64455.1"/>
    <property type="molecule type" value="Genomic_DNA"/>
</dbReference>
<proteinExistence type="predicted"/>
<dbReference type="InterPro" id="IPR045864">
    <property type="entry name" value="aa-tRNA-synth_II/BPL/LPL"/>
</dbReference>
<keyword evidence="8" id="KW-0648">Protein biosynthesis</keyword>
<keyword evidence="5" id="KW-0547">Nucleotide-binding</keyword>
<evidence type="ECO:0000313" key="12">
    <source>
        <dbReference type="EMBL" id="ARW64455.1"/>
    </source>
</evidence>